<dbReference type="InterPro" id="IPR050319">
    <property type="entry name" value="ABC_transp_ATP-bind"/>
</dbReference>
<dbReference type="NCBIfam" id="TIGR01727">
    <property type="entry name" value="oligo_HPY"/>
    <property type="match status" value="1"/>
</dbReference>
<keyword evidence="3 6" id="KW-0067">ATP-binding</keyword>
<dbReference type="PANTHER" id="PTHR43776">
    <property type="entry name" value="TRANSPORT ATP-BINDING PROTEIN"/>
    <property type="match status" value="1"/>
</dbReference>
<dbReference type="InterPro" id="IPR013563">
    <property type="entry name" value="Oligopep_ABC_C"/>
</dbReference>
<evidence type="ECO:0000259" key="5">
    <source>
        <dbReference type="PROSITE" id="PS50893"/>
    </source>
</evidence>
<dbReference type="SUPFAM" id="SSF52540">
    <property type="entry name" value="P-loop containing nucleoside triphosphate hydrolases"/>
    <property type="match status" value="1"/>
</dbReference>
<dbReference type="InterPro" id="IPR003593">
    <property type="entry name" value="AAA+_ATPase"/>
</dbReference>
<evidence type="ECO:0000313" key="6">
    <source>
        <dbReference type="EMBL" id="UWZ39186.1"/>
    </source>
</evidence>
<evidence type="ECO:0000256" key="4">
    <source>
        <dbReference type="SAM" id="MobiDB-lite"/>
    </source>
</evidence>
<feature type="region of interest" description="Disordered" evidence="4">
    <location>
        <begin position="265"/>
        <end position="296"/>
    </location>
</feature>
<protein>
    <submittedName>
        <fullName evidence="6">ABC transporter ATP-binding protein</fullName>
    </submittedName>
</protein>
<evidence type="ECO:0000256" key="2">
    <source>
        <dbReference type="ARBA" id="ARBA00022741"/>
    </source>
</evidence>
<evidence type="ECO:0000313" key="7">
    <source>
        <dbReference type="Proteomes" id="UP001058271"/>
    </source>
</evidence>
<evidence type="ECO:0000256" key="3">
    <source>
        <dbReference type="ARBA" id="ARBA00022840"/>
    </source>
</evidence>
<dbReference type="RefSeq" id="WP_260728587.1">
    <property type="nucleotide sequence ID" value="NZ_BAAABS010000015.1"/>
</dbReference>
<keyword evidence="1" id="KW-0813">Transport</keyword>
<dbReference type="PROSITE" id="PS00211">
    <property type="entry name" value="ABC_TRANSPORTER_1"/>
    <property type="match status" value="1"/>
</dbReference>
<dbReference type="InterPro" id="IPR017871">
    <property type="entry name" value="ABC_transporter-like_CS"/>
</dbReference>
<name>A0ABY5ZAS2_9ACTN</name>
<dbReference type="Gene3D" id="3.40.50.300">
    <property type="entry name" value="P-loop containing nucleotide triphosphate hydrolases"/>
    <property type="match status" value="1"/>
</dbReference>
<dbReference type="Proteomes" id="UP001058271">
    <property type="component" value="Chromosome"/>
</dbReference>
<gene>
    <name evidence="6" type="ORF">Drose_13705</name>
</gene>
<dbReference type="InterPro" id="IPR027417">
    <property type="entry name" value="P-loop_NTPase"/>
</dbReference>
<proteinExistence type="predicted"/>
<keyword evidence="7" id="KW-1185">Reference proteome</keyword>
<evidence type="ECO:0000256" key="1">
    <source>
        <dbReference type="ARBA" id="ARBA00022448"/>
    </source>
</evidence>
<dbReference type="EMBL" id="CP073721">
    <property type="protein sequence ID" value="UWZ39186.1"/>
    <property type="molecule type" value="Genomic_DNA"/>
</dbReference>
<keyword evidence="2" id="KW-0547">Nucleotide-binding</keyword>
<dbReference type="InterPro" id="IPR003439">
    <property type="entry name" value="ABC_transporter-like_ATP-bd"/>
</dbReference>
<feature type="compositionally biased region" description="Pro residues" evidence="4">
    <location>
        <begin position="273"/>
        <end position="283"/>
    </location>
</feature>
<organism evidence="6 7">
    <name type="scientific">Dactylosporangium roseum</name>
    <dbReference type="NCBI Taxonomy" id="47989"/>
    <lineage>
        <taxon>Bacteria</taxon>
        <taxon>Bacillati</taxon>
        <taxon>Actinomycetota</taxon>
        <taxon>Actinomycetes</taxon>
        <taxon>Micromonosporales</taxon>
        <taxon>Micromonosporaceae</taxon>
        <taxon>Dactylosporangium</taxon>
    </lineage>
</organism>
<dbReference type="Pfam" id="PF08352">
    <property type="entry name" value="oligo_HPY"/>
    <property type="match status" value="1"/>
</dbReference>
<accession>A0ABY5ZAS2</accession>
<feature type="domain" description="ABC transporter" evidence="5">
    <location>
        <begin position="25"/>
        <end position="268"/>
    </location>
</feature>
<dbReference type="SMART" id="SM00382">
    <property type="entry name" value="AAA"/>
    <property type="match status" value="1"/>
</dbReference>
<dbReference type="GO" id="GO:0005524">
    <property type="term" value="F:ATP binding"/>
    <property type="evidence" value="ECO:0007669"/>
    <property type="project" value="UniProtKB-KW"/>
</dbReference>
<dbReference type="PROSITE" id="PS50893">
    <property type="entry name" value="ABC_TRANSPORTER_2"/>
    <property type="match status" value="1"/>
</dbReference>
<dbReference type="CDD" id="cd03257">
    <property type="entry name" value="ABC_NikE_OppD_transporters"/>
    <property type="match status" value="1"/>
</dbReference>
<sequence length="362" mass="39372">MNAHGPEEHGHAVSADRTGEALVDVRNLSVTYQVPAGRLQAVSDISFTIEKGETLGLVGESGCGKSTVGRALVCLPQPEHANIIFEGVDIANLSKAKLRKMRTRMQIIFQDPTSALNGGRKISEVVAEPFVIWNTYPDKAERKKRVDELLHAVGLDPEVFGNRRAHELSGGQCQRVAIARALALEPSFIVCDEAVSALDVSVQAQILNLLEELKEKYQLTLLFISHDLSVIRHVSDRICVMYLGVICEIGPRDAVYDTPRHPYTSALIDSLPEPDPTQEPQRPPIEGDLPSAVSPPPGCRFHTRCPRATAVCRTEVPPLVPFADAEGHFVACHHPLEPGEKLVRTDETARASDASALAQATG</sequence>
<dbReference type="Pfam" id="PF00005">
    <property type="entry name" value="ABC_tran"/>
    <property type="match status" value="1"/>
</dbReference>
<reference evidence="6" key="1">
    <citation type="submission" date="2021-04" db="EMBL/GenBank/DDBJ databases">
        <title>Biosynthetic gene clusters of Dactylosporangioum roseum.</title>
        <authorList>
            <person name="Hartkoorn R.C."/>
            <person name="Beaudoing E."/>
            <person name="Hot D."/>
            <person name="Moureu S."/>
        </authorList>
    </citation>
    <scope>NUCLEOTIDE SEQUENCE</scope>
    <source>
        <strain evidence="6">NRRL B-16295</strain>
    </source>
</reference>